<dbReference type="InterPro" id="IPR008775">
    <property type="entry name" value="Phytyl_CoA_dOase-like"/>
</dbReference>
<gene>
    <name evidence="1" type="ORF">UFOPK2366_00885</name>
</gene>
<dbReference type="AlphaFoldDB" id="A0A6J6P2F5"/>
<organism evidence="1">
    <name type="scientific">freshwater metagenome</name>
    <dbReference type="NCBI Taxonomy" id="449393"/>
    <lineage>
        <taxon>unclassified sequences</taxon>
        <taxon>metagenomes</taxon>
        <taxon>ecological metagenomes</taxon>
    </lineage>
</organism>
<evidence type="ECO:0000313" key="1">
    <source>
        <dbReference type="EMBL" id="CAB4693450.1"/>
    </source>
</evidence>
<dbReference type="PANTHER" id="PTHR20883">
    <property type="entry name" value="PHYTANOYL-COA DIOXYGENASE DOMAIN CONTAINING 1"/>
    <property type="match status" value="1"/>
</dbReference>
<reference evidence="1" key="1">
    <citation type="submission" date="2020-05" db="EMBL/GenBank/DDBJ databases">
        <authorList>
            <person name="Chiriac C."/>
            <person name="Salcher M."/>
            <person name="Ghai R."/>
            <person name="Kavagutti S V."/>
        </authorList>
    </citation>
    <scope>NUCLEOTIDE SEQUENCE</scope>
</reference>
<dbReference type="GO" id="GO:0016491">
    <property type="term" value="F:oxidoreductase activity"/>
    <property type="evidence" value="ECO:0007669"/>
    <property type="project" value="UniProtKB-ARBA"/>
</dbReference>
<dbReference type="GO" id="GO:0046872">
    <property type="term" value="F:metal ion binding"/>
    <property type="evidence" value="ECO:0007669"/>
    <property type="project" value="UniProtKB-ARBA"/>
</dbReference>
<proteinExistence type="predicted"/>
<dbReference type="Pfam" id="PF05721">
    <property type="entry name" value="PhyH"/>
    <property type="match status" value="1"/>
</dbReference>
<sequence>MLIRDHLNRVEADGYTIIENAFSTELADELVADLTRIEHERNIVPATNGFEGFQTWRIYNLLALGRLYEQIPVHPVVLAVMRNVLGDGCLISSLSSISIGPGEIAQPIHADDQLLPLPKPHLATIANSMWALTDFTEENGATRIIPGSHKADHSPPYGVEQQSIAAEMPKGSVLIWHGSLWHGGGANATDQRRWGVAMNYCAGWVRQQENQQLGIPLDLVRRFSPDLQQLCGFQLYRGLIGHIEKHSPAEVLLNTQSPTEMLWSRS</sequence>
<accession>A0A6J6P2F5</accession>
<dbReference type="SUPFAM" id="SSF51197">
    <property type="entry name" value="Clavaminate synthase-like"/>
    <property type="match status" value="1"/>
</dbReference>
<protein>
    <submittedName>
        <fullName evidence="1">Unannotated protein</fullName>
    </submittedName>
</protein>
<dbReference type="Gene3D" id="2.60.120.620">
    <property type="entry name" value="q2cbj1_9rhob like domain"/>
    <property type="match status" value="1"/>
</dbReference>
<name>A0A6J6P2F5_9ZZZZ</name>
<dbReference type="EMBL" id="CAEZXM010000146">
    <property type="protein sequence ID" value="CAB4693450.1"/>
    <property type="molecule type" value="Genomic_DNA"/>
</dbReference>
<dbReference type="PANTHER" id="PTHR20883:SF48">
    <property type="entry name" value="ECTOINE DIOXYGENASE"/>
    <property type="match status" value="1"/>
</dbReference>